<evidence type="ECO:0000259" key="3">
    <source>
        <dbReference type="Pfam" id="PF04783"/>
    </source>
</evidence>
<feature type="compositionally biased region" description="Pro residues" evidence="1">
    <location>
        <begin position="221"/>
        <end position="231"/>
    </location>
</feature>
<evidence type="ECO:0000313" key="5">
    <source>
        <dbReference type="RefSeq" id="XP_008812070.2"/>
    </source>
</evidence>
<dbReference type="AlphaFoldDB" id="A0A8B7D2X6"/>
<dbReference type="GeneID" id="103723051"/>
<dbReference type="Pfam" id="PF04783">
    <property type="entry name" value="DUF630"/>
    <property type="match status" value="1"/>
</dbReference>
<dbReference type="InterPro" id="IPR006867">
    <property type="entry name" value="DUF632"/>
</dbReference>
<dbReference type="PANTHER" id="PTHR21450">
    <property type="entry name" value="PROTEIN ALTERED PHOSPHATE STARVATION RESPONSE 1"/>
    <property type="match status" value="1"/>
</dbReference>
<feature type="domain" description="DUF632" evidence="2">
    <location>
        <begin position="395"/>
        <end position="693"/>
    </location>
</feature>
<dbReference type="PANTHER" id="PTHR21450:SF61">
    <property type="entry name" value="OS09G0547300 PROTEIN"/>
    <property type="match status" value="1"/>
</dbReference>
<feature type="region of interest" description="Disordered" evidence="1">
    <location>
        <begin position="67"/>
        <end position="178"/>
    </location>
</feature>
<feature type="compositionally biased region" description="Pro residues" evidence="1">
    <location>
        <begin position="79"/>
        <end position="90"/>
    </location>
</feature>
<evidence type="ECO:0000256" key="1">
    <source>
        <dbReference type="SAM" id="MobiDB-lite"/>
    </source>
</evidence>
<dbReference type="RefSeq" id="XP_008812070.2">
    <property type="nucleotide sequence ID" value="XM_008813848.4"/>
</dbReference>
<dbReference type="InterPro" id="IPR006868">
    <property type="entry name" value="DUF630"/>
</dbReference>
<feature type="compositionally biased region" description="Polar residues" evidence="1">
    <location>
        <begin position="147"/>
        <end position="172"/>
    </location>
</feature>
<name>A0A8B7D2X6_PHODC</name>
<accession>A0A8B7D2X6</accession>
<dbReference type="OrthoDB" id="658187at2759"/>
<feature type="compositionally biased region" description="Basic residues" evidence="1">
    <location>
        <begin position="99"/>
        <end position="111"/>
    </location>
</feature>
<reference evidence="5" key="1">
    <citation type="submission" date="2025-08" db="UniProtKB">
        <authorList>
            <consortium name="RefSeq"/>
        </authorList>
    </citation>
    <scope>IDENTIFICATION</scope>
    <source>
        <tissue evidence="5">Young leaves</tissue>
    </source>
</reference>
<feature type="domain" description="DUF630" evidence="3">
    <location>
        <begin position="1"/>
        <end position="57"/>
    </location>
</feature>
<feature type="region of interest" description="Disordered" evidence="1">
    <location>
        <begin position="342"/>
        <end position="362"/>
    </location>
</feature>
<organism evidence="4 5">
    <name type="scientific">Phoenix dactylifera</name>
    <name type="common">Date palm</name>
    <dbReference type="NCBI Taxonomy" id="42345"/>
    <lineage>
        <taxon>Eukaryota</taxon>
        <taxon>Viridiplantae</taxon>
        <taxon>Streptophyta</taxon>
        <taxon>Embryophyta</taxon>
        <taxon>Tracheophyta</taxon>
        <taxon>Spermatophyta</taxon>
        <taxon>Magnoliopsida</taxon>
        <taxon>Liliopsida</taxon>
        <taxon>Arecaceae</taxon>
        <taxon>Coryphoideae</taxon>
        <taxon>Phoeniceae</taxon>
        <taxon>Phoenix</taxon>
    </lineage>
</organism>
<dbReference type="KEGG" id="pda:103723051"/>
<sequence>MGCAGSKLEDSEAVVLCRDRTLLLADAIRHRYALADAHAAYCRSLRSVGAALHSFLHGGHGVPSGSPILPLPAHRKGDPLPPLSASPPPAAISAAGGHSHSRSHSGSHIHFRSSEENSDEDEDFHLHSDGSSPVHLHPDDAPGPTLVNVSYARNHSSTTPSISYEQRPQSTEAVHFGSAEPPSSAYPYYGYPYPPSTPNFYPYPDSYPSYGGTGGFFGSSSPPPNIPPPAAPAGMASPSSSKAPPPPPSPPRTSTWDFLNPFEAYEDKYYAPYTPSRSSRDVREEEGIPDLEDEEHEVVKEAYGDQKSVASTSAAAAAGEYSSKAAAAAAKMDGIGDVEAGLHRTSKSGEGSSGGSSEHEVPVVEKNVVADEVQRPEEQRNVADFPPPRRYHDVSEVVQEIKTQFDRASQSADEVSKMLEVGKLPYHQKNSVYKVSVMMVCGLPPSTSNNESLLEFEEDKAMRCGNLSSTLQKLYMWEQKLLNEVEAEEKMRALYDRKCEQLKRLSERGEEPHKLEAIQILIRKLSTKIRMAIQIVDSISNKIGKLRDDELWPQISELIQGLMSMWRVMLECHHIQCQAVSEAKNLDSIVSSGKLNDAHMEATKQLELELLEWVGNFFAWVCAQRSFVKALNGWLVKGLHYVPEVTDDGVPPFSPGRLGAPPVFVICNCWSQTMDRISEAEVVEAMKAFSTNVLHLWEQHKLEQRQSLMANRDMDRSLRNMERDEQRMHKAVEAQNKKLILISSQNGVALSGGMHQGPASEVSNLQLSLKQIFEAMKNFTSSSMKAYEELNLRSEEEKQRLARENVKVS</sequence>
<gene>
    <name evidence="5" type="primary">LOC103723051</name>
</gene>
<evidence type="ECO:0000313" key="4">
    <source>
        <dbReference type="Proteomes" id="UP000228380"/>
    </source>
</evidence>
<evidence type="ECO:0000259" key="2">
    <source>
        <dbReference type="Pfam" id="PF04782"/>
    </source>
</evidence>
<feature type="region of interest" description="Disordered" evidence="1">
    <location>
        <begin position="214"/>
        <end position="256"/>
    </location>
</feature>
<protein>
    <submittedName>
        <fullName evidence="5">Protein ALTERED PHOSPHATE STARVATION RESPONSE 1-like</fullName>
    </submittedName>
</protein>
<keyword evidence="4" id="KW-1185">Reference proteome</keyword>
<dbReference type="Proteomes" id="UP000228380">
    <property type="component" value="Unplaced"/>
</dbReference>
<feature type="compositionally biased region" description="Acidic residues" evidence="1">
    <location>
        <begin position="287"/>
        <end position="296"/>
    </location>
</feature>
<dbReference type="Pfam" id="PF04782">
    <property type="entry name" value="DUF632"/>
    <property type="match status" value="1"/>
</dbReference>
<feature type="compositionally biased region" description="Low complexity" evidence="1">
    <location>
        <begin position="232"/>
        <end position="242"/>
    </location>
</feature>
<feature type="region of interest" description="Disordered" evidence="1">
    <location>
        <begin position="273"/>
        <end position="296"/>
    </location>
</feature>
<proteinExistence type="predicted"/>